<dbReference type="InterPro" id="IPR032724">
    <property type="entry name" value="SCP1.201-like"/>
</dbReference>
<sequence>MASLGEVNAAIAAACDKASKCKDALGTAGDLAEDAQAVLGSALEGDTTGDKDKVLASLQAVVDGVRELWKVLSKGVDHAQAALDAIRGTGAPPPEAPSRPPSAAQPPAAPASPPPPLPPERVEELLRDLPPAVIGGTGQKTHGRWTAPDGSTQRAVSGHDEWTPKVNAALAAEGCPRLPVVTDADVELKLAARMREQGTLDPAMRHLTLALNYAPCVGPFGCDSLLPAVLPEGYTLAVYGPDGYYKKFTGGKPPWRR</sequence>
<gene>
    <name evidence="2" type="ORF">F4560_000082</name>
</gene>
<proteinExistence type="predicted"/>
<feature type="compositionally biased region" description="Pro residues" evidence="1">
    <location>
        <begin position="91"/>
        <end position="119"/>
    </location>
</feature>
<keyword evidence="3" id="KW-1185">Reference proteome</keyword>
<evidence type="ECO:0000313" key="3">
    <source>
        <dbReference type="Proteomes" id="UP000552097"/>
    </source>
</evidence>
<dbReference type="AlphaFoldDB" id="A0A7W9HDK1"/>
<dbReference type="EMBL" id="JACHMO010000001">
    <property type="protein sequence ID" value="MBB5800314.1"/>
    <property type="molecule type" value="Genomic_DNA"/>
</dbReference>
<reference evidence="2 3" key="1">
    <citation type="submission" date="2020-08" db="EMBL/GenBank/DDBJ databases">
        <title>Sequencing the genomes of 1000 actinobacteria strains.</title>
        <authorList>
            <person name="Klenk H.-P."/>
        </authorList>
    </citation>
    <scope>NUCLEOTIDE SEQUENCE [LARGE SCALE GENOMIC DNA]</scope>
    <source>
        <strain evidence="2 3">DSM 45486</strain>
    </source>
</reference>
<name>A0A7W9HDK1_9PSEU</name>
<dbReference type="Proteomes" id="UP000552097">
    <property type="component" value="Unassembled WGS sequence"/>
</dbReference>
<organism evidence="2 3">
    <name type="scientific">Saccharothrix ecbatanensis</name>
    <dbReference type="NCBI Taxonomy" id="1105145"/>
    <lineage>
        <taxon>Bacteria</taxon>
        <taxon>Bacillati</taxon>
        <taxon>Actinomycetota</taxon>
        <taxon>Actinomycetes</taxon>
        <taxon>Pseudonocardiales</taxon>
        <taxon>Pseudonocardiaceae</taxon>
        <taxon>Saccharothrix</taxon>
    </lineage>
</organism>
<comment type="caution">
    <text evidence="2">The sequence shown here is derived from an EMBL/GenBank/DDBJ whole genome shotgun (WGS) entry which is preliminary data.</text>
</comment>
<dbReference type="RefSeq" id="WP_184914607.1">
    <property type="nucleotide sequence ID" value="NZ_JACHMO010000001.1"/>
</dbReference>
<feature type="region of interest" description="Disordered" evidence="1">
    <location>
        <begin position="87"/>
        <end position="157"/>
    </location>
</feature>
<evidence type="ECO:0000313" key="2">
    <source>
        <dbReference type="EMBL" id="MBB5800314.1"/>
    </source>
</evidence>
<evidence type="ECO:0008006" key="4">
    <source>
        <dbReference type="Google" id="ProtNLM"/>
    </source>
</evidence>
<protein>
    <recommendedName>
        <fullName evidence="4">Nucleic acid/nucleotide deaminase of polymorphic system toxin</fullName>
    </recommendedName>
</protein>
<evidence type="ECO:0000256" key="1">
    <source>
        <dbReference type="SAM" id="MobiDB-lite"/>
    </source>
</evidence>
<accession>A0A7W9HDK1</accession>
<dbReference type="Pfam" id="PF14428">
    <property type="entry name" value="DddA-like"/>
    <property type="match status" value="1"/>
</dbReference>